<protein>
    <submittedName>
        <fullName evidence="2">Uncharacterized protein</fullName>
    </submittedName>
</protein>
<organism evidence="2 3">
    <name type="scientific">Paraburkholderia hospita</name>
    <dbReference type="NCBI Taxonomy" id="169430"/>
    <lineage>
        <taxon>Bacteria</taxon>
        <taxon>Pseudomonadati</taxon>
        <taxon>Pseudomonadota</taxon>
        <taxon>Betaproteobacteria</taxon>
        <taxon>Burkholderiales</taxon>
        <taxon>Burkholderiaceae</taxon>
        <taxon>Paraburkholderia</taxon>
    </lineage>
</organism>
<accession>A0AAN1JNV6</accession>
<evidence type="ECO:0000256" key="1">
    <source>
        <dbReference type="SAM" id="MobiDB-lite"/>
    </source>
</evidence>
<dbReference type="Proteomes" id="UP000236649">
    <property type="component" value="Plasmid pEMT1"/>
</dbReference>
<proteinExistence type="predicted"/>
<evidence type="ECO:0000313" key="2">
    <source>
        <dbReference type="EMBL" id="AUT76817.1"/>
    </source>
</evidence>
<feature type="region of interest" description="Disordered" evidence="1">
    <location>
        <begin position="1"/>
        <end position="27"/>
    </location>
</feature>
<gene>
    <name evidence="2" type="ORF">C2L64_52500</name>
</gene>
<geneLocation type="plasmid" evidence="3">
    <name>pemt1</name>
</geneLocation>
<sequence length="69" mass="7564">MGGKGSLPRTLDDRGRLAPFPQGGKGGGMGALPHTYVCTYTKPKGRRYTTLRKIGKRLEKAFRAVELLM</sequence>
<evidence type="ECO:0000313" key="3">
    <source>
        <dbReference type="Proteomes" id="UP000236649"/>
    </source>
</evidence>
<reference evidence="2 3" key="1">
    <citation type="submission" date="2018-01" db="EMBL/GenBank/DDBJ databases">
        <title>Species boundaries and ecological features among Paraburkholderia terrae DSMZ17804T, P. hospita DSMZ17164T and P. caribensis DSMZ13236T.</title>
        <authorList>
            <person name="Pratama A.A."/>
        </authorList>
    </citation>
    <scope>NUCLEOTIDE SEQUENCE [LARGE SCALE GENOMIC DNA]</scope>
    <source>
        <strain evidence="2 3">DSM 17164</strain>
        <plasmid evidence="3">pemt1</plasmid>
    </source>
</reference>
<keyword evidence="2" id="KW-0614">Plasmid</keyword>
<name>A0AAN1JNV6_9BURK</name>
<dbReference type="KEGG" id="phs:C2L64_52500"/>
<dbReference type="EMBL" id="CP026110">
    <property type="protein sequence ID" value="AUT76817.1"/>
    <property type="molecule type" value="Genomic_DNA"/>
</dbReference>
<dbReference type="AlphaFoldDB" id="A0AAN1JNV6"/>